<dbReference type="NCBIfam" id="TIGR00277">
    <property type="entry name" value="HDIG"/>
    <property type="match status" value="1"/>
</dbReference>
<dbReference type="AlphaFoldDB" id="A0A3B0S573"/>
<protein>
    <recommendedName>
        <fullName evidence="1">HD-GYP domain-containing protein</fullName>
    </recommendedName>
</protein>
<dbReference type="SUPFAM" id="SSF109604">
    <property type="entry name" value="HD-domain/PDEase-like"/>
    <property type="match status" value="1"/>
</dbReference>
<name>A0A3B0S573_9ZZZZ</name>
<accession>A0A3B0S573</accession>
<dbReference type="Gene3D" id="1.10.3210.10">
    <property type="entry name" value="Hypothetical protein af1432"/>
    <property type="match status" value="1"/>
</dbReference>
<dbReference type="PANTHER" id="PTHR43155">
    <property type="entry name" value="CYCLIC DI-GMP PHOSPHODIESTERASE PA4108-RELATED"/>
    <property type="match status" value="1"/>
</dbReference>
<dbReference type="PROSITE" id="PS51832">
    <property type="entry name" value="HD_GYP"/>
    <property type="match status" value="1"/>
</dbReference>
<dbReference type="CDD" id="cd00077">
    <property type="entry name" value="HDc"/>
    <property type="match status" value="1"/>
</dbReference>
<proteinExistence type="predicted"/>
<dbReference type="InterPro" id="IPR011006">
    <property type="entry name" value="CheY-like_superfamily"/>
</dbReference>
<sequence length="363" mass="40805">MSNKIHVTIVQDNTIINKAYINLVKHYYDVRLHDVNSLTRDDISKSALIIVQVNLNDPNSIRPLKDIMALPERRHIPTLFLLREFSRREVIQANTLGATDYTIYPCPDSAFIQIMDDLVHKTVEKAWEKLSPAQEEALKVSLKVVEKTFHNASKGLEVCQADVKDSCSLIIEATAKDGLTDWMNAIKEHHDYTYRHSMMTCGYLVSFGMLLGVRKADLQMLAVGGMMHDIGKARVPLTILDKISELTPEENEIIRQHPRDGRLILEKENWEKEIIDIAAHHHERLDGSGYPDGLKNTEISDIVRIVAIANIFSDLTDKRSRNIAMTAEGAIEAMLAMSGYLDNQLVTAFRDVVLPVGNGAVAP</sequence>
<dbReference type="InterPro" id="IPR006675">
    <property type="entry name" value="HDIG_dom"/>
</dbReference>
<dbReference type="SUPFAM" id="SSF52172">
    <property type="entry name" value="CheY-like"/>
    <property type="match status" value="1"/>
</dbReference>
<dbReference type="PANTHER" id="PTHR43155:SF2">
    <property type="entry name" value="CYCLIC DI-GMP PHOSPHODIESTERASE PA4108"/>
    <property type="match status" value="1"/>
</dbReference>
<dbReference type="Pfam" id="PF13487">
    <property type="entry name" value="HD_5"/>
    <property type="match status" value="1"/>
</dbReference>
<dbReference type="InterPro" id="IPR037522">
    <property type="entry name" value="HD_GYP_dom"/>
</dbReference>
<dbReference type="InterPro" id="IPR003607">
    <property type="entry name" value="HD/PDEase_dom"/>
</dbReference>
<gene>
    <name evidence="2" type="ORF">MNBD_ALPHA01-1575</name>
</gene>
<evidence type="ECO:0000313" key="2">
    <source>
        <dbReference type="EMBL" id="VAW01515.1"/>
    </source>
</evidence>
<dbReference type="EMBL" id="UOEJ01000149">
    <property type="protein sequence ID" value="VAW01515.1"/>
    <property type="molecule type" value="Genomic_DNA"/>
</dbReference>
<reference evidence="2" key="1">
    <citation type="submission" date="2018-06" db="EMBL/GenBank/DDBJ databases">
        <authorList>
            <person name="Zhirakovskaya E."/>
        </authorList>
    </citation>
    <scope>NUCLEOTIDE SEQUENCE</scope>
</reference>
<organism evidence="2">
    <name type="scientific">hydrothermal vent metagenome</name>
    <dbReference type="NCBI Taxonomy" id="652676"/>
    <lineage>
        <taxon>unclassified sequences</taxon>
        <taxon>metagenomes</taxon>
        <taxon>ecological metagenomes</taxon>
    </lineage>
</organism>
<feature type="domain" description="HD-GYP" evidence="1">
    <location>
        <begin position="171"/>
        <end position="363"/>
    </location>
</feature>
<evidence type="ECO:0000259" key="1">
    <source>
        <dbReference type="PROSITE" id="PS51832"/>
    </source>
</evidence>